<evidence type="ECO:0000256" key="9">
    <source>
        <dbReference type="ARBA" id="ARBA00022837"/>
    </source>
</evidence>
<feature type="binding site" evidence="11">
    <location>
        <position position="578"/>
    </location>
    <ligand>
        <name>Ca(2+)</name>
        <dbReference type="ChEBI" id="CHEBI:29108"/>
    </ligand>
</feature>
<dbReference type="CDD" id="cd04056">
    <property type="entry name" value="Peptidases_S53"/>
    <property type="match status" value="1"/>
</dbReference>
<evidence type="ECO:0000256" key="2">
    <source>
        <dbReference type="ARBA" id="ARBA00002451"/>
    </source>
</evidence>
<feature type="binding site" evidence="11">
    <location>
        <position position="607"/>
    </location>
    <ligand>
        <name>Ca(2+)</name>
        <dbReference type="ChEBI" id="CHEBI:29108"/>
    </ligand>
</feature>
<feature type="active site" description="Charge relay system" evidence="11">
    <location>
        <position position="322"/>
    </location>
</feature>
<keyword evidence="5 11" id="KW-0645">Protease</keyword>
<feature type="binding site" evidence="11">
    <location>
        <position position="577"/>
    </location>
    <ligand>
        <name>Ca(2+)</name>
        <dbReference type="ChEBI" id="CHEBI:29108"/>
    </ligand>
</feature>
<comment type="subcellular location">
    <subcellularLocation>
        <location evidence="3">Secreted</location>
        <location evidence="3">Extracellular space</location>
    </subcellularLocation>
</comment>
<keyword evidence="14" id="KW-1185">Reference proteome</keyword>
<keyword evidence="9 11" id="KW-0106">Calcium</keyword>
<evidence type="ECO:0000256" key="3">
    <source>
        <dbReference type="ARBA" id="ARBA00004239"/>
    </source>
</evidence>
<dbReference type="EC" id="3.4.14.10" evidence="4"/>
<name>A0ABR3DEQ7_NEUIN</name>
<dbReference type="InterPro" id="IPR023828">
    <property type="entry name" value="Peptidase_S8_Ser-AS"/>
</dbReference>
<dbReference type="InterPro" id="IPR015366">
    <property type="entry name" value="S53_propep"/>
</dbReference>
<dbReference type="Gene3D" id="3.40.50.200">
    <property type="entry name" value="Peptidase S8/S53 domain"/>
    <property type="match status" value="1"/>
</dbReference>
<dbReference type="SUPFAM" id="SSF52743">
    <property type="entry name" value="Subtilisin-like"/>
    <property type="match status" value="1"/>
</dbReference>
<dbReference type="PROSITE" id="PS51695">
    <property type="entry name" value="SEDOLISIN"/>
    <property type="match status" value="1"/>
</dbReference>
<dbReference type="InterPro" id="IPR000209">
    <property type="entry name" value="Peptidase_S8/S53_dom"/>
</dbReference>
<evidence type="ECO:0000313" key="13">
    <source>
        <dbReference type="EMBL" id="KAL0471170.1"/>
    </source>
</evidence>
<dbReference type="Proteomes" id="UP001451303">
    <property type="component" value="Unassembled WGS sequence"/>
</dbReference>
<dbReference type="PANTHER" id="PTHR14218">
    <property type="entry name" value="PROTEASE S8 TRIPEPTIDYL PEPTIDASE I CLN2"/>
    <property type="match status" value="1"/>
</dbReference>
<evidence type="ECO:0000256" key="4">
    <source>
        <dbReference type="ARBA" id="ARBA00012462"/>
    </source>
</evidence>
<evidence type="ECO:0000259" key="12">
    <source>
        <dbReference type="PROSITE" id="PS51695"/>
    </source>
</evidence>
<organism evidence="13 14">
    <name type="scientific">Neurospora intermedia</name>
    <dbReference type="NCBI Taxonomy" id="5142"/>
    <lineage>
        <taxon>Eukaryota</taxon>
        <taxon>Fungi</taxon>
        <taxon>Dikarya</taxon>
        <taxon>Ascomycota</taxon>
        <taxon>Pezizomycotina</taxon>
        <taxon>Sordariomycetes</taxon>
        <taxon>Sordariomycetidae</taxon>
        <taxon>Sordariales</taxon>
        <taxon>Sordariaceae</taxon>
        <taxon>Neurospora</taxon>
    </lineage>
</organism>
<evidence type="ECO:0000256" key="6">
    <source>
        <dbReference type="ARBA" id="ARBA00022723"/>
    </source>
</evidence>
<evidence type="ECO:0000256" key="7">
    <source>
        <dbReference type="ARBA" id="ARBA00022801"/>
    </source>
</evidence>
<keyword evidence="7 11" id="KW-0378">Hydrolase</keyword>
<accession>A0ABR3DEQ7</accession>
<feature type="active site" description="Charge relay system" evidence="11">
    <location>
        <position position="536"/>
    </location>
</feature>
<comment type="catalytic activity">
    <reaction evidence="1">
        <text>Release of an N-terminal tripeptide from a polypeptide.</text>
        <dbReference type="EC" id="3.4.14.10"/>
    </reaction>
</comment>
<evidence type="ECO:0000256" key="11">
    <source>
        <dbReference type="PROSITE-ProRule" id="PRU01032"/>
    </source>
</evidence>
<dbReference type="Pfam" id="PF00082">
    <property type="entry name" value="Peptidase_S8"/>
    <property type="match status" value="1"/>
</dbReference>
<protein>
    <recommendedName>
        <fullName evidence="4">tripeptidyl-peptidase II</fullName>
        <ecNumber evidence="4">3.4.14.10</ecNumber>
    </recommendedName>
</protein>
<keyword evidence="6 11" id="KW-0479">Metal-binding</keyword>
<dbReference type="InterPro" id="IPR050819">
    <property type="entry name" value="Tripeptidyl-peptidase_I"/>
</dbReference>
<evidence type="ECO:0000313" key="14">
    <source>
        <dbReference type="Proteomes" id="UP001451303"/>
    </source>
</evidence>
<keyword evidence="8 11" id="KW-0720">Serine protease</keyword>
<dbReference type="SUPFAM" id="SSF54897">
    <property type="entry name" value="Protease propeptides/inhibitors"/>
    <property type="match status" value="1"/>
</dbReference>
<comment type="caution">
    <text evidence="13">The sequence shown here is derived from an EMBL/GenBank/DDBJ whole genome shotgun (WGS) entry which is preliminary data.</text>
</comment>
<feature type="domain" description="Peptidase S53" evidence="12">
    <location>
        <begin position="247"/>
        <end position="629"/>
    </location>
</feature>
<sequence>MLDRGTPFHGGQTSDYITSLSPSDLLSSLPVAPQSNQTRHQSTITIMLWSVLLLAAGASAHVKSSLPSVPSGWKKVRAASADESVSLKIALPAHQADALETAILRVSDPNHHEYGMHLSSEEVRSLVAPSDETTDAVTSWLNRNGIKGKVDNDWVSFTTSVAKANNLLNTTFDWYQQDGDKTGPKLRTLQYSVPDELDAHVDMIQPTTRFGKLAAKASTIFEIFDEPEPKNIANVKVGGDHPTCTGCIYPDEIRSLYNIKYKPSASDKNTIAFASYLEQYSNYDDFTSFAKAFIPDAADRNYTVKLVKGGLHDQSPDKIGVEANLDLQYILAISNPIPIREYSIGGRGPLVPSANQPGPEISNEPYLDFFQYLLSLKNSELPATLSTSYGEEEQSVPREYALKVCSMIGQLGARGVSVIFSSGDSGPGDACIRNDGTNSTYFEPTFPGACPWVTSVGGTYQTGPEKAVDFSSGGFSMYHKRPVYQERVVKKYLDKIGDTYSDFFDEQGRGFPDVSAQASRYAVYVDGRLVGVSGTSASAPMFAGLVALLNAARKSHGLPSLGFINPLLYASKDAFTDIVGGAGTGCRGRPEFAGDVGGTAKWNATEGWDPVTGLGTPKFDKLLALAAPGVKNA</sequence>
<dbReference type="InterPro" id="IPR030400">
    <property type="entry name" value="Sedolisin_dom"/>
</dbReference>
<dbReference type="EMBL" id="JAVLET010000004">
    <property type="protein sequence ID" value="KAL0471170.1"/>
    <property type="molecule type" value="Genomic_DNA"/>
</dbReference>
<keyword evidence="10" id="KW-0865">Zymogen</keyword>
<gene>
    <name evidence="13" type="ORF">QR685DRAFT_597659</name>
</gene>
<proteinExistence type="predicted"/>
<dbReference type="InterPro" id="IPR036852">
    <property type="entry name" value="Peptidase_S8/S53_dom_sf"/>
</dbReference>
<dbReference type="PROSITE" id="PS00138">
    <property type="entry name" value="SUBTILASE_SER"/>
    <property type="match status" value="1"/>
</dbReference>
<comment type="function">
    <text evidence="2">Secreted tripeptidyl-peptidase which degrades proteins at acidic pHs and is involved in virulence.</text>
</comment>
<feature type="binding site" evidence="11">
    <location>
        <position position="609"/>
    </location>
    <ligand>
        <name>Ca(2+)</name>
        <dbReference type="ChEBI" id="CHEBI:29108"/>
    </ligand>
</feature>
<comment type="cofactor">
    <cofactor evidence="11">
        <name>Ca(2+)</name>
        <dbReference type="ChEBI" id="CHEBI:29108"/>
    </cofactor>
    <text evidence="11">Binds 1 Ca(2+) ion per subunit.</text>
</comment>
<reference evidence="13 14" key="1">
    <citation type="submission" date="2023-09" db="EMBL/GenBank/DDBJ databases">
        <title>Multi-omics analysis of a traditional fermented food reveals byproduct-associated fungal strains for waste-to-food upcycling.</title>
        <authorList>
            <consortium name="Lawrence Berkeley National Laboratory"/>
            <person name="Rekdal V.M."/>
            <person name="Villalobos-Escobedo J.M."/>
            <person name="Rodriguez-Valeron N."/>
            <person name="Garcia M.O."/>
            <person name="Vasquez D.P."/>
            <person name="Damayanti I."/>
            <person name="Sorensen P.M."/>
            <person name="Baidoo E.E."/>
            <person name="De Carvalho A.C."/>
            <person name="Riley R."/>
            <person name="Lipzen A."/>
            <person name="He G."/>
            <person name="Yan M."/>
            <person name="Haridas S."/>
            <person name="Daum C."/>
            <person name="Yoshinaga Y."/>
            <person name="Ng V."/>
            <person name="Grigoriev I.V."/>
            <person name="Munk R."/>
            <person name="Nuraida L."/>
            <person name="Wijaya C.H."/>
            <person name="Morales P.-C."/>
            <person name="Keasling J.D."/>
        </authorList>
    </citation>
    <scope>NUCLEOTIDE SEQUENCE [LARGE SCALE GENOMIC DNA]</scope>
    <source>
        <strain evidence="13 14">FGSC 2613</strain>
    </source>
</reference>
<dbReference type="SMART" id="SM00944">
    <property type="entry name" value="Pro-kuma_activ"/>
    <property type="match status" value="1"/>
</dbReference>
<evidence type="ECO:0000256" key="1">
    <source>
        <dbReference type="ARBA" id="ARBA00001910"/>
    </source>
</evidence>
<dbReference type="CDD" id="cd11377">
    <property type="entry name" value="Pro-peptidase_S53"/>
    <property type="match status" value="1"/>
</dbReference>
<evidence type="ECO:0000256" key="10">
    <source>
        <dbReference type="ARBA" id="ARBA00023145"/>
    </source>
</evidence>
<dbReference type="PANTHER" id="PTHR14218:SF15">
    <property type="entry name" value="TRIPEPTIDYL-PEPTIDASE 1"/>
    <property type="match status" value="1"/>
</dbReference>
<feature type="active site" description="Charge relay system" evidence="11">
    <location>
        <position position="326"/>
    </location>
</feature>
<dbReference type="Pfam" id="PF09286">
    <property type="entry name" value="Pro-kuma_activ"/>
    <property type="match status" value="1"/>
</dbReference>
<evidence type="ECO:0000256" key="8">
    <source>
        <dbReference type="ARBA" id="ARBA00022825"/>
    </source>
</evidence>
<evidence type="ECO:0000256" key="5">
    <source>
        <dbReference type="ARBA" id="ARBA00022670"/>
    </source>
</evidence>